<dbReference type="AlphaFoldDB" id="A0AAV8QX98"/>
<name>A0AAV8QX98_ENSVE</name>
<keyword evidence="2" id="KW-1185">Reference proteome</keyword>
<gene>
    <name evidence="1" type="ORF">OPV22_017199</name>
</gene>
<dbReference type="Proteomes" id="UP001222027">
    <property type="component" value="Unassembled WGS sequence"/>
</dbReference>
<evidence type="ECO:0000313" key="1">
    <source>
        <dbReference type="EMBL" id="KAJ8484714.1"/>
    </source>
</evidence>
<protein>
    <submittedName>
        <fullName evidence="1">Uncharacterized protein</fullName>
    </submittedName>
</protein>
<organism evidence="1 2">
    <name type="scientific">Ensete ventricosum</name>
    <name type="common">Abyssinian banana</name>
    <name type="synonym">Musa ensete</name>
    <dbReference type="NCBI Taxonomy" id="4639"/>
    <lineage>
        <taxon>Eukaryota</taxon>
        <taxon>Viridiplantae</taxon>
        <taxon>Streptophyta</taxon>
        <taxon>Embryophyta</taxon>
        <taxon>Tracheophyta</taxon>
        <taxon>Spermatophyta</taxon>
        <taxon>Magnoliopsida</taxon>
        <taxon>Liliopsida</taxon>
        <taxon>Zingiberales</taxon>
        <taxon>Musaceae</taxon>
        <taxon>Ensete</taxon>
    </lineage>
</organism>
<evidence type="ECO:0000313" key="2">
    <source>
        <dbReference type="Proteomes" id="UP001222027"/>
    </source>
</evidence>
<sequence>MVQHLGHPMLMFVIQDMHGRYFRLFPISLSAKLPGGGFVVAAIPVVIQVNPWIELLHHPVQSLPSEINLAAVAAQSDTETGVGSSAIVFPGAQGTDTCI</sequence>
<accession>A0AAV8QX98</accession>
<dbReference type="EMBL" id="JAQQAF010000005">
    <property type="protein sequence ID" value="KAJ8484714.1"/>
    <property type="molecule type" value="Genomic_DNA"/>
</dbReference>
<reference evidence="1 2" key="1">
    <citation type="submission" date="2022-12" db="EMBL/GenBank/DDBJ databases">
        <title>Chromosome-scale assembly of the Ensete ventricosum genome.</title>
        <authorList>
            <person name="Dussert Y."/>
            <person name="Stocks J."/>
            <person name="Wendawek A."/>
            <person name="Woldeyes F."/>
            <person name="Nichols R.A."/>
            <person name="Borrell J.S."/>
        </authorList>
    </citation>
    <scope>NUCLEOTIDE SEQUENCE [LARGE SCALE GENOMIC DNA]</scope>
    <source>
        <strain evidence="2">cv. Maze</strain>
        <tissue evidence="1">Seeds</tissue>
    </source>
</reference>
<comment type="caution">
    <text evidence="1">The sequence shown here is derived from an EMBL/GenBank/DDBJ whole genome shotgun (WGS) entry which is preliminary data.</text>
</comment>
<proteinExistence type="predicted"/>